<keyword evidence="3 9" id="KW-0378">Hydrolase</keyword>
<dbReference type="PANTHER" id="PTHR47700">
    <property type="entry name" value="V CHITINASE, PUTATIVE (AFU_ORTHOLOGUE AFUA_6G13720)-RELATED"/>
    <property type="match status" value="1"/>
</dbReference>
<evidence type="ECO:0000256" key="11">
    <source>
        <dbReference type="SAM" id="SignalP"/>
    </source>
</evidence>
<feature type="transmembrane region" description="Helical" evidence="10">
    <location>
        <begin position="859"/>
        <end position="886"/>
    </location>
</feature>
<dbReference type="InterPro" id="IPR001002">
    <property type="entry name" value="Chitin-bd_1"/>
</dbReference>
<dbReference type="CAZy" id="CBM50">
    <property type="family name" value="Carbohydrate-Binding Module Family 50"/>
</dbReference>
<keyword evidence="10" id="KW-0812">Transmembrane</keyword>
<evidence type="ECO:0000313" key="15">
    <source>
        <dbReference type="EMBL" id="CAE84954.1"/>
    </source>
</evidence>
<evidence type="ECO:0000256" key="2">
    <source>
        <dbReference type="ARBA" id="ARBA00022669"/>
    </source>
</evidence>
<comment type="catalytic activity">
    <reaction evidence="1">
        <text>Random endo-hydrolysis of N-acetyl-beta-D-glucosaminide (1-&gt;4)-beta-linkages in chitin and chitodextrins.</text>
        <dbReference type="EC" id="3.2.1.14"/>
    </reaction>
</comment>
<dbReference type="PANTHER" id="PTHR47700:SF2">
    <property type="entry name" value="CHITINASE"/>
    <property type="match status" value="1"/>
</dbReference>
<feature type="disulfide bond" evidence="8">
    <location>
        <begin position="180"/>
        <end position="192"/>
    </location>
</feature>
<dbReference type="SMR" id="Q707V9"/>
<feature type="domain" description="LysM" evidence="13">
    <location>
        <begin position="102"/>
        <end position="151"/>
    </location>
</feature>
<dbReference type="GO" id="GO:0008843">
    <property type="term" value="F:endochitinase activity"/>
    <property type="evidence" value="ECO:0007669"/>
    <property type="project" value="UniProtKB-EC"/>
</dbReference>
<feature type="disulfide bond" evidence="8">
    <location>
        <begin position="204"/>
        <end position="208"/>
    </location>
</feature>
<proteinExistence type="predicted"/>
<dbReference type="CAZy" id="CBM18">
    <property type="family name" value="Carbohydrate-Binding Module Family 18"/>
</dbReference>
<feature type="domain" description="GH18" evidence="14">
    <location>
        <begin position="221"/>
        <end position="465"/>
    </location>
</feature>
<evidence type="ECO:0000259" key="14">
    <source>
        <dbReference type="PROSITE" id="PS51910"/>
    </source>
</evidence>
<feature type="signal peptide" evidence="11">
    <location>
        <begin position="1"/>
        <end position="17"/>
    </location>
</feature>
<dbReference type="InterPro" id="IPR029070">
    <property type="entry name" value="Chitinase_insertion_sf"/>
</dbReference>
<dbReference type="InterPro" id="IPR018392">
    <property type="entry name" value="LysM"/>
</dbReference>
<keyword evidence="5" id="KW-0119">Carbohydrate metabolism</keyword>
<dbReference type="InterPro" id="IPR018371">
    <property type="entry name" value="Chitin-binding_1_CS"/>
</dbReference>
<evidence type="ECO:0000256" key="4">
    <source>
        <dbReference type="ARBA" id="ARBA00023024"/>
    </source>
</evidence>
<feature type="disulfide bond" evidence="8">
    <location>
        <begin position="185"/>
        <end position="199"/>
    </location>
</feature>
<dbReference type="PROSITE" id="PS50941">
    <property type="entry name" value="CHIT_BIND_I_2"/>
    <property type="match status" value="1"/>
</dbReference>
<dbReference type="SUPFAM" id="SSF57016">
    <property type="entry name" value="Plant lectins/antimicrobial peptides"/>
    <property type="match status" value="1"/>
</dbReference>
<evidence type="ECO:0000256" key="3">
    <source>
        <dbReference type="ARBA" id="ARBA00022801"/>
    </source>
</evidence>
<sequence length="962" mass="107354">MILRSLILLSNFLLVFSLAPRWSNETSFTPFALYSSNTCSYVKIKSGQTAYSACGSKVSAKDLEKFNPNTNINNLKIGQIICCTSGSMPNLKPSPNGDGSCKTYIVKSGDSCDSISSSYYPLSVKDIEQFNSKNYGWKGCSKLQKDYKLCLSSGTTPRPTPNPKAECGPLAPGDKYNSKCPLNACCSEFGFCGLTAEFCEKKSCFSNCGYGHLHTDTRGDFDNIVYWLDAEGPLASDPDNIGSDYSRVHYAFVNINSDFTIDDSNISNSYFLNIKNNKVASFGGWDFSTNPSTYKIFREGVKSQNRDKFTSNLVVFAQKYNLDGIDLDWEYPGAPDIPGIPADDKNNGKNYLEFIKLLKSKLPGGMSLSIAIPSSYWYLKNFPLKDIQQYLDYMVYMTYDIYGVWDMDKDSRIKCHTNKTAVIDALKMLDKAQIEIGKTYGGISNYGRSYKASSTSCMSENCPFSGPGNKRDITNTPGVLAESELNAIASSSAKNKRWTNNEIMCDFMIYDGDSVVGWPKPEQRNSMQDFFRTHWLKGSFFWVDNYFSHDEYYKNDTYVLYHGLPDDYWQNIMDEEADMLGDMTDFSVELSSNSKCNKDPSSINLDSETDPACLYLGMSYQLLQKGEGAIDYIRNINRNAYNSDHTEYVKVITNSLWSEFDDWIGFNLFKQNNGKSDGSGQKFYECLHNGNPVSDDEMGYCIIDAPCSNMACTVFGSSFRRISNLRIKEGMKSPAASSLSEFSGLTIEPKDFELNSKRKTVKQPGGQEIAYVNCEFVDFADTFPNPLGKLDSNYLDNMQNIVDKVSSDYKTDSIEALFISLTTLAALNDVSEPLKTVSEQAKKFRAEERKERILSIINFVFMGISIIAMPFGVAANLAIDTALLIASTVAELKLEGKISGDSLAFGLIAIIQPFVKLPSEPLSNIFKTINLSSVSKLNGKFKTNSKFEDIISAKIKTKYCKG</sequence>
<evidence type="ECO:0000256" key="1">
    <source>
        <dbReference type="ARBA" id="ARBA00000822"/>
    </source>
</evidence>
<dbReference type="PROSITE" id="PS51782">
    <property type="entry name" value="LYSM"/>
    <property type="match status" value="1"/>
</dbReference>
<dbReference type="CAZy" id="GH18">
    <property type="family name" value="Glycoside Hydrolase Family 18"/>
</dbReference>
<dbReference type="Gene3D" id="3.20.20.80">
    <property type="entry name" value="Glycosidases"/>
    <property type="match status" value="1"/>
</dbReference>
<keyword evidence="11" id="KW-0732">Signal</keyword>
<dbReference type="SMART" id="SM00636">
    <property type="entry name" value="Glyco_18"/>
    <property type="match status" value="1"/>
</dbReference>
<organism evidence="15">
    <name type="scientific">Debaryomyces robertsiae</name>
    <dbReference type="NCBI Taxonomy" id="28555"/>
    <lineage>
        <taxon>Eukaryota</taxon>
        <taxon>Fungi</taxon>
        <taxon>Dikarya</taxon>
        <taxon>Ascomycota</taxon>
        <taxon>Saccharomycotina</taxon>
        <taxon>Pichiomycetes</taxon>
        <taxon>Debaryomycetaceae</taxon>
        <taxon>Debaryomyces</taxon>
    </lineage>
</organism>
<dbReference type="Pfam" id="PF00187">
    <property type="entry name" value="Chitin_bind_1"/>
    <property type="match status" value="1"/>
</dbReference>
<accession>Q707V9</accession>
<dbReference type="PROSITE" id="PS51910">
    <property type="entry name" value="GH18_2"/>
    <property type="match status" value="1"/>
</dbReference>
<dbReference type="GO" id="GO:0006032">
    <property type="term" value="P:chitin catabolic process"/>
    <property type="evidence" value="ECO:0007669"/>
    <property type="project" value="UniProtKB-KW"/>
</dbReference>
<evidence type="ECO:0000256" key="8">
    <source>
        <dbReference type="PROSITE-ProRule" id="PRU00261"/>
    </source>
</evidence>
<keyword evidence="10" id="KW-1133">Transmembrane helix</keyword>
<dbReference type="SMART" id="SM00257">
    <property type="entry name" value="LysM"/>
    <property type="match status" value="2"/>
</dbReference>
<evidence type="ECO:0000256" key="5">
    <source>
        <dbReference type="ARBA" id="ARBA00023277"/>
    </source>
</evidence>
<comment type="caution">
    <text evidence="8">Lacks conserved residue(s) required for the propagation of feature annotation.</text>
</comment>
<dbReference type="CDD" id="cd02878">
    <property type="entry name" value="GH18_zymocin_alpha"/>
    <property type="match status" value="1"/>
</dbReference>
<dbReference type="SUPFAM" id="SSF54106">
    <property type="entry name" value="LysM domain"/>
    <property type="match status" value="1"/>
</dbReference>
<evidence type="ECO:0000256" key="7">
    <source>
        <dbReference type="ARBA" id="ARBA00023326"/>
    </source>
</evidence>
<dbReference type="InterPro" id="IPR053214">
    <property type="entry name" value="LysM12-like"/>
</dbReference>
<dbReference type="SUPFAM" id="SSF51445">
    <property type="entry name" value="(Trans)glycosidases"/>
    <property type="match status" value="1"/>
</dbReference>
<dbReference type="InterPro" id="IPR017853">
    <property type="entry name" value="GH"/>
</dbReference>
<dbReference type="PROSITE" id="PS01095">
    <property type="entry name" value="GH18_1"/>
    <property type="match status" value="1"/>
</dbReference>
<evidence type="ECO:0000259" key="13">
    <source>
        <dbReference type="PROSITE" id="PS51782"/>
    </source>
</evidence>
<dbReference type="CDD" id="cd00118">
    <property type="entry name" value="LysM"/>
    <property type="match status" value="1"/>
</dbReference>
<dbReference type="CDD" id="cd00035">
    <property type="entry name" value="ChtBD1"/>
    <property type="match status" value="1"/>
</dbReference>
<dbReference type="Gene3D" id="3.30.60.10">
    <property type="entry name" value="Endochitinase-like"/>
    <property type="match status" value="1"/>
</dbReference>
<keyword evidence="2 8" id="KW-0147">Chitin-binding</keyword>
<evidence type="ECO:0000259" key="12">
    <source>
        <dbReference type="PROSITE" id="PS50941"/>
    </source>
</evidence>
<evidence type="ECO:0000256" key="10">
    <source>
        <dbReference type="SAM" id="Phobius"/>
    </source>
</evidence>
<dbReference type="PROSITE" id="PS00026">
    <property type="entry name" value="CHIT_BIND_I_1"/>
    <property type="match status" value="1"/>
</dbReference>
<dbReference type="InterPro" id="IPR001223">
    <property type="entry name" value="Glyco_hydro18_cat"/>
</dbReference>
<keyword evidence="7" id="KW-0624">Polysaccharide degradation</keyword>
<protein>
    <submittedName>
        <fullName evidence="15">Chitin binding protein</fullName>
    </submittedName>
</protein>
<feature type="chain" id="PRO_5004283329" evidence="11">
    <location>
        <begin position="18"/>
        <end position="962"/>
    </location>
</feature>
<dbReference type="SUPFAM" id="SSF54556">
    <property type="entry name" value="Chitinase insertion domain"/>
    <property type="match status" value="1"/>
</dbReference>
<keyword evidence="8" id="KW-1015">Disulfide bond</keyword>
<geneLocation type="plasmid" evidence="15">
    <name>pWR1A</name>
</geneLocation>
<dbReference type="EMBL" id="AJ617332">
    <property type="protein sequence ID" value="CAE84954.1"/>
    <property type="molecule type" value="Genomic_DNA"/>
</dbReference>
<dbReference type="Gene3D" id="3.10.50.10">
    <property type="match status" value="1"/>
</dbReference>
<dbReference type="InterPro" id="IPR011583">
    <property type="entry name" value="Chitinase_II/V-like_cat"/>
</dbReference>
<dbReference type="InterPro" id="IPR036861">
    <property type="entry name" value="Endochitinase-like_sf"/>
</dbReference>
<dbReference type="InterPro" id="IPR001579">
    <property type="entry name" value="Glyco_hydro_18_chit_AS"/>
</dbReference>
<dbReference type="InterPro" id="IPR036779">
    <property type="entry name" value="LysM_dom_sf"/>
</dbReference>
<dbReference type="SMART" id="SM00270">
    <property type="entry name" value="ChtBD1"/>
    <property type="match status" value="1"/>
</dbReference>
<keyword evidence="10" id="KW-0472">Membrane</keyword>
<dbReference type="GO" id="GO:0000272">
    <property type="term" value="P:polysaccharide catabolic process"/>
    <property type="evidence" value="ECO:0007669"/>
    <property type="project" value="UniProtKB-KW"/>
</dbReference>
<feature type="domain" description="Chitin-binding type-1" evidence="12">
    <location>
        <begin position="164"/>
        <end position="210"/>
    </location>
</feature>
<keyword evidence="4" id="KW-0146">Chitin degradation</keyword>
<dbReference type="Pfam" id="PF01476">
    <property type="entry name" value="LysM"/>
    <property type="match status" value="1"/>
</dbReference>
<evidence type="ECO:0000256" key="6">
    <source>
        <dbReference type="ARBA" id="ARBA00023295"/>
    </source>
</evidence>
<keyword evidence="6 9" id="KW-0326">Glycosidase</keyword>
<dbReference type="AlphaFoldDB" id="Q707V9"/>
<evidence type="ECO:0000256" key="9">
    <source>
        <dbReference type="RuleBase" id="RU000489"/>
    </source>
</evidence>
<dbReference type="Gene3D" id="3.10.350.10">
    <property type="entry name" value="LysM domain"/>
    <property type="match status" value="1"/>
</dbReference>
<reference evidence="15" key="1">
    <citation type="submission" date="2003-12" db="EMBL/GenBank/DDBJ databases">
        <title>Novel yeast killer toxins inhibit progression through the S-phase and cause DNA damage checkpoint activation.</title>
        <authorList>
            <person name="Klassen R."/>
            <person name="Teichert S."/>
            <person name="Meinhardt F."/>
        </authorList>
    </citation>
    <scope>NUCLEOTIDE SEQUENCE</scope>
    <source>
        <strain evidence="15">CBS6693</strain>
        <plasmid evidence="15">pWR1A</plasmid>
    </source>
</reference>
<name>Q707V9_9ASCO</name>
<dbReference type="GO" id="GO:0008061">
    <property type="term" value="F:chitin binding"/>
    <property type="evidence" value="ECO:0007669"/>
    <property type="project" value="UniProtKB-UniRule"/>
</dbReference>
<dbReference type="Pfam" id="PF00704">
    <property type="entry name" value="Glyco_hydro_18"/>
    <property type="match status" value="1"/>
</dbReference>
<keyword evidence="15" id="KW-0614">Plasmid</keyword>